<protein>
    <recommendedName>
        <fullName evidence="4">SGNH/GDSL hydrolase family protein</fullName>
    </recommendedName>
</protein>
<keyword evidence="1" id="KW-0732">Signal</keyword>
<organism evidence="2 3">
    <name type="scientific">Bacteriovorax antarcticus</name>
    <dbReference type="NCBI Taxonomy" id="3088717"/>
    <lineage>
        <taxon>Bacteria</taxon>
        <taxon>Pseudomonadati</taxon>
        <taxon>Bdellovibrionota</taxon>
        <taxon>Bacteriovoracia</taxon>
        <taxon>Bacteriovoracales</taxon>
        <taxon>Bacteriovoracaceae</taxon>
        <taxon>Bacteriovorax</taxon>
    </lineage>
</organism>
<evidence type="ECO:0000313" key="3">
    <source>
        <dbReference type="Proteomes" id="UP001302274"/>
    </source>
</evidence>
<accession>A0ABU5VTH8</accession>
<proteinExistence type="predicted"/>
<evidence type="ECO:0000313" key="2">
    <source>
        <dbReference type="EMBL" id="MEA9356365.1"/>
    </source>
</evidence>
<reference evidence="2 3" key="1">
    <citation type="submission" date="2023-11" db="EMBL/GenBank/DDBJ databases">
        <title>A Novel Polar Bacteriovorax (B. antarcticus) Isolated from the Biocrust in Antarctica.</title>
        <authorList>
            <person name="Mun W."/>
            <person name="Choi S.Y."/>
            <person name="Mitchell R.J."/>
        </authorList>
    </citation>
    <scope>NUCLEOTIDE SEQUENCE [LARGE SCALE GENOMIC DNA]</scope>
    <source>
        <strain evidence="2 3">PP10</strain>
    </source>
</reference>
<dbReference type="SUPFAM" id="SSF52266">
    <property type="entry name" value="SGNH hydrolase"/>
    <property type="match status" value="1"/>
</dbReference>
<feature type="chain" id="PRO_5045412078" description="SGNH/GDSL hydrolase family protein" evidence="1">
    <location>
        <begin position="19"/>
        <end position="365"/>
    </location>
</feature>
<sequence length="365" mass="42469">MQYLTLLFSLLLSYVSFAQENSPSKLPIIENHSTYTVRGYTIENSFYTQQPPLPRDYGLSIEYSINTFSPFTTTRHISKVGNEVTFDVTYESAELGLRKIPAEFIPKQPSEHLIVAGDSNTFGDGVSIENTLPVLLSQKIPGTRPYNWGIRGAGPNNTLAMMEFLPWEKTIHESRGTFIYNHYDFLIERVIGFKDYIQWSEGKSPYYNLNDKGVATYQGNFNTRFLTRIFQVMNYVKWINNLFPILPRPRYQHTVILAKVYLKMFEEYKKKFPEGNFLVAINYNFHWPLPGRLEDLQTELKKNKVPFVVMPFVTDDEKYLLKDLHLNPKGHQLELDILLKVLPLNKIARQPNINSTDYDKVKNLR</sequence>
<dbReference type="RefSeq" id="WP_323576060.1">
    <property type="nucleotide sequence ID" value="NZ_JAYGJQ010000001.1"/>
</dbReference>
<name>A0ABU5VTH8_9BACT</name>
<comment type="caution">
    <text evidence="2">The sequence shown here is derived from an EMBL/GenBank/DDBJ whole genome shotgun (WGS) entry which is preliminary data.</text>
</comment>
<feature type="signal peptide" evidence="1">
    <location>
        <begin position="1"/>
        <end position="18"/>
    </location>
</feature>
<dbReference type="EMBL" id="JAYGJQ010000001">
    <property type="protein sequence ID" value="MEA9356365.1"/>
    <property type="molecule type" value="Genomic_DNA"/>
</dbReference>
<gene>
    <name evidence="2" type="ORF">SHI21_09135</name>
</gene>
<evidence type="ECO:0000256" key="1">
    <source>
        <dbReference type="SAM" id="SignalP"/>
    </source>
</evidence>
<dbReference type="Proteomes" id="UP001302274">
    <property type="component" value="Unassembled WGS sequence"/>
</dbReference>
<keyword evidence="3" id="KW-1185">Reference proteome</keyword>
<evidence type="ECO:0008006" key="4">
    <source>
        <dbReference type="Google" id="ProtNLM"/>
    </source>
</evidence>